<dbReference type="InterPro" id="IPR011856">
    <property type="entry name" value="tRNA_endonuc-like_dom_sf"/>
</dbReference>
<dbReference type="NCBIfam" id="TIGR00252">
    <property type="entry name" value="YraN family protein"/>
    <property type="match status" value="1"/>
</dbReference>
<dbReference type="SUPFAM" id="SSF52980">
    <property type="entry name" value="Restriction endonuclease-like"/>
    <property type="match status" value="1"/>
</dbReference>
<dbReference type="NCBIfam" id="NF009154">
    <property type="entry name" value="PRK12497.3-3"/>
    <property type="match status" value="1"/>
</dbReference>
<protein>
    <submittedName>
        <fullName evidence="1">Uncharacterized protein</fullName>
    </submittedName>
</protein>
<accession>A0A3B1B0T3</accession>
<dbReference type="GO" id="GO:0003676">
    <property type="term" value="F:nucleic acid binding"/>
    <property type="evidence" value="ECO:0007669"/>
    <property type="project" value="InterPro"/>
</dbReference>
<proteinExistence type="inferred from homology"/>
<dbReference type="HAMAP" id="MF_00048">
    <property type="entry name" value="UPF0102"/>
    <property type="match status" value="1"/>
</dbReference>
<dbReference type="InterPro" id="IPR003509">
    <property type="entry name" value="UPF0102_YraN-like"/>
</dbReference>
<dbReference type="AlphaFoldDB" id="A0A3B1B0T3"/>
<dbReference type="InterPro" id="IPR011335">
    <property type="entry name" value="Restrct_endonuc-II-like"/>
</dbReference>
<dbReference type="EMBL" id="UOFZ01000006">
    <property type="protein sequence ID" value="VAX11959.1"/>
    <property type="molecule type" value="Genomic_DNA"/>
</dbReference>
<sequence>MFVKGKTTRAIGQETESLACRYLQAQGLRLLERNFSMPQGEIDLIMQEGQSLVFIEVRYRRNNNFGSGAETITRNKQRKLLATAARYLQRNPLRAEQPARFDVVSIQMENNQPLINWIKNAFMASV</sequence>
<dbReference type="Gene3D" id="3.40.1350.10">
    <property type="match status" value="1"/>
</dbReference>
<gene>
    <name evidence="1" type="ORF">MNBD_GAMMA24-2484</name>
</gene>
<name>A0A3B1B0T3_9ZZZZ</name>
<dbReference type="PANTHER" id="PTHR34039:SF1">
    <property type="entry name" value="UPF0102 PROTEIN YRAN"/>
    <property type="match status" value="1"/>
</dbReference>
<organism evidence="1">
    <name type="scientific">hydrothermal vent metagenome</name>
    <dbReference type="NCBI Taxonomy" id="652676"/>
    <lineage>
        <taxon>unclassified sequences</taxon>
        <taxon>metagenomes</taxon>
        <taxon>ecological metagenomes</taxon>
    </lineage>
</organism>
<dbReference type="CDD" id="cd20736">
    <property type="entry name" value="PoNe_Nuclease"/>
    <property type="match status" value="1"/>
</dbReference>
<reference evidence="1" key="1">
    <citation type="submission" date="2018-06" db="EMBL/GenBank/DDBJ databases">
        <authorList>
            <person name="Zhirakovskaya E."/>
        </authorList>
    </citation>
    <scope>NUCLEOTIDE SEQUENCE</scope>
</reference>
<evidence type="ECO:0000313" key="1">
    <source>
        <dbReference type="EMBL" id="VAX11959.1"/>
    </source>
</evidence>
<dbReference type="PANTHER" id="PTHR34039">
    <property type="entry name" value="UPF0102 PROTEIN YRAN"/>
    <property type="match status" value="1"/>
</dbReference>
<dbReference type="Pfam" id="PF02021">
    <property type="entry name" value="UPF0102"/>
    <property type="match status" value="1"/>
</dbReference>
<dbReference type="NCBIfam" id="NF009150">
    <property type="entry name" value="PRK12497.1-3"/>
    <property type="match status" value="1"/>
</dbReference>